<accession>A0AAD4TW13</accession>
<comment type="caution">
    <text evidence="2">The sequence shown here is derived from an EMBL/GenBank/DDBJ whole genome shotgun (WGS) entry which is preliminary data.</text>
</comment>
<reference evidence="2" key="1">
    <citation type="submission" date="2022-03" db="EMBL/GenBank/DDBJ databases">
        <title>Genomic analyses of argali, domestic sheep and their hybrids provide insights into chromosomal evolution, heterosis and genetic basis of agronomic traits.</title>
        <authorList>
            <person name="Li M."/>
        </authorList>
    </citation>
    <scope>NUCLEOTIDE SEQUENCE</scope>
    <source>
        <strain evidence="2">CAU-MHL-2022a</strain>
        <tissue evidence="2">Skin</tissue>
    </source>
</reference>
<dbReference type="EMBL" id="JAKZEL010000020">
    <property type="protein sequence ID" value="KAI4533399.1"/>
    <property type="molecule type" value="Genomic_DNA"/>
</dbReference>
<sequence>MDAAAVWTENSHFRGRPLEHDETRASCVFGKSIKYPKAATDSPCDLGPFPEALIPHHPQRDKGTPKGTSWGQAEPEGAAETSLVFPLFPTAGSVPTPAPAPEKTQNY</sequence>
<organism evidence="2 3">
    <name type="scientific">Ovis ammon polii</name>
    <dbReference type="NCBI Taxonomy" id="230172"/>
    <lineage>
        <taxon>Eukaryota</taxon>
        <taxon>Metazoa</taxon>
        <taxon>Chordata</taxon>
        <taxon>Craniata</taxon>
        <taxon>Vertebrata</taxon>
        <taxon>Euteleostomi</taxon>
        <taxon>Mammalia</taxon>
        <taxon>Eutheria</taxon>
        <taxon>Laurasiatheria</taxon>
        <taxon>Artiodactyla</taxon>
        <taxon>Ruminantia</taxon>
        <taxon>Pecora</taxon>
        <taxon>Bovidae</taxon>
        <taxon>Caprinae</taxon>
        <taxon>Ovis</taxon>
    </lineage>
</organism>
<dbReference type="Proteomes" id="UP001214576">
    <property type="component" value="Unassembled WGS sequence"/>
</dbReference>
<proteinExistence type="predicted"/>
<gene>
    <name evidence="2" type="ORF">MG293_016418</name>
</gene>
<name>A0AAD4TW13_OVIAM</name>
<evidence type="ECO:0000313" key="2">
    <source>
        <dbReference type="EMBL" id="KAI4533399.1"/>
    </source>
</evidence>
<evidence type="ECO:0000256" key="1">
    <source>
        <dbReference type="SAM" id="MobiDB-lite"/>
    </source>
</evidence>
<feature type="region of interest" description="Disordered" evidence="1">
    <location>
        <begin position="40"/>
        <end position="107"/>
    </location>
</feature>
<keyword evidence="3" id="KW-1185">Reference proteome</keyword>
<evidence type="ECO:0000313" key="3">
    <source>
        <dbReference type="Proteomes" id="UP001214576"/>
    </source>
</evidence>
<protein>
    <submittedName>
        <fullName evidence="2">Uncharacterized protein</fullName>
    </submittedName>
</protein>
<dbReference type="AlphaFoldDB" id="A0AAD4TW13"/>